<dbReference type="Proteomes" id="UP000886890">
    <property type="component" value="Unassembled WGS sequence"/>
</dbReference>
<protein>
    <submittedName>
        <fullName evidence="2">Uncharacterized protein</fullName>
    </submittedName>
</protein>
<dbReference type="AlphaFoldDB" id="A0A9D1XEB0"/>
<reference evidence="2" key="1">
    <citation type="journal article" date="2021" name="PeerJ">
        <title>Extensive microbial diversity within the chicken gut microbiome revealed by metagenomics and culture.</title>
        <authorList>
            <person name="Gilroy R."/>
            <person name="Ravi A."/>
            <person name="Getino M."/>
            <person name="Pursley I."/>
            <person name="Horton D.L."/>
            <person name="Alikhan N.F."/>
            <person name="Baker D."/>
            <person name="Gharbi K."/>
            <person name="Hall N."/>
            <person name="Watson M."/>
            <person name="Adriaenssens E.M."/>
            <person name="Foster-Nyarko E."/>
            <person name="Jarju S."/>
            <person name="Secka A."/>
            <person name="Antonio M."/>
            <person name="Oren A."/>
            <person name="Chaudhuri R.R."/>
            <person name="La Ragione R."/>
            <person name="Hildebrand F."/>
            <person name="Pallen M.J."/>
        </authorList>
    </citation>
    <scope>NUCLEOTIDE SEQUENCE</scope>
    <source>
        <strain evidence="2">CHK183-1962</strain>
    </source>
</reference>
<dbReference type="EMBL" id="DXEK01000165">
    <property type="protein sequence ID" value="HIX77919.1"/>
    <property type="molecule type" value="Genomic_DNA"/>
</dbReference>
<reference evidence="2" key="2">
    <citation type="submission" date="2021-04" db="EMBL/GenBank/DDBJ databases">
        <authorList>
            <person name="Gilroy R."/>
        </authorList>
    </citation>
    <scope>NUCLEOTIDE SEQUENCE</scope>
    <source>
        <strain evidence="2">CHK183-1962</strain>
    </source>
</reference>
<evidence type="ECO:0000256" key="1">
    <source>
        <dbReference type="SAM" id="Phobius"/>
    </source>
</evidence>
<dbReference type="InterPro" id="IPR043765">
    <property type="entry name" value="DUF5711"/>
</dbReference>
<name>A0A9D1XEB0_9FIRM</name>
<feature type="transmembrane region" description="Helical" evidence="1">
    <location>
        <begin position="26"/>
        <end position="49"/>
    </location>
</feature>
<evidence type="ECO:0000313" key="2">
    <source>
        <dbReference type="EMBL" id="HIX77919.1"/>
    </source>
</evidence>
<sequence length="391" mass="43702">MEEKDNKIRSIIDYKEKLRWLRNRRVLTVAAIVILVLAAAFGIRGFLLYRTFGSYEVTSSDLEKDTLSSGYVKLENYIFRYGISGASLMDGEGKELWSVAFSMEKPEVEVCGGAVAVYEQGGTSIRTFNVDGQQGEMTTPYPIRKAKAAEQGVAAAILEDGDNTWLKYYSTDGTEIASFRTQIDSPGYPMDLSLSPDGMTMAVAYVYPENGQIRSQIAFYNFGSAGKNQKDNLVKAVSYDNLIIPQLDYVNDKVCVAYTEDGFLVFEGTASPEETVRVQESQAILSVCKNSSYVAMVVRSGDDVSPYTLKLYSISGREIFQENFSFSYEDMGIDNNRILLWNRGEFAVYNFSGIQKFQGAMEEGQIQNILGLGREKYLGILDQGLVYMKLR</sequence>
<accession>A0A9D1XEB0</accession>
<evidence type="ECO:0000313" key="3">
    <source>
        <dbReference type="Proteomes" id="UP000886890"/>
    </source>
</evidence>
<proteinExistence type="predicted"/>
<dbReference type="SUPFAM" id="SSF82171">
    <property type="entry name" value="DPP6 N-terminal domain-like"/>
    <property type="match status" value="1"/>
</dbReference>
<comment type="caution">
    <text evidence="2">The sequence shown here is derived from an EMBL/GenBank/DDBJ whole genome shotgun (WGS) entry which is preliminary data.</text>
</comment>
<gene>
    <name evidence="2" type="ORF">H9734_10045</name>
</gene>
<dbReference type="Pfam" id="PF18975">
    <property type="entry name" value="DUF5711"/>
    <property type="match status" value="1"/>
</dbReference>
<keyword evidence="1" id="KW-0812">Transmembrane</keyword>
<keyword evidence="1" id="KW-0472">Membrane</keyword>
<keyword evidence="1" id="KW-1133">Transmembrane helix</keyword>
<organism evidence="2 3">
    <name type="scientific">Candidatus Fusicatenibacter merdavium</name>
    <dbReference type="NCBI Taxonomy" id="2838600"/>
    <lineage>
        <taxon>Bacteria</taxon>
        <taxon>Bacillati</taxon>
        <taxon>Bacillota</taxon>
        <taxon>Clostridia</taxon>
        <taxon>Lachnospirales</taxon>
        <taxon>Lachnospiraceae</taxon>
        <taxon>Fusicatenibacter</taxon>
    </lineage>
</organism>